<keyword evidence="3" id="KW-1185">Reference proteome</keyword>
<name>A0A495JTD9_9ACTN</name>
<evidence type="ECO:0000256" key="1">
    <source>
        <dbReference type="SAM" id="Phobius"/>
    </source>
</evidence>
<keyword evidence="1" id="KW-0472">Membrane</keyword>
<feature type="transmembrane region" description="Helical" evidence="1">
    <location>
        <begin position="39"/>
        <end position="60"/>
    </location>
</feature>
<sequence>MDEVRRLLDEELVRHPAPPLGDLVERSIRQGTRLRRRRLATLGAGACAFVLLLLTGLAAVGSPGGVDGRQVAVDAVATATPAGQAWRELAGKHDPVLRPRVVTRLAIPPRPDGPRSPATPAGMLELLTRLLPAGKTSDYARASDGRSFVQVYLDRGQGPGMLRVELREKYGFRGTVHYLEIPDNCVQPRIVSVDHGDVVVDVMISSCLSWDGKRNADSLPAVTLDEATTIAADPRWGLELPAEVESTGGERFAEVPTFQ</sequence>
<dbReference type="EMBL" id="RBKT01000001">
    <property type="protein sequence ID" value="RKR92260.1"/>
    <property type="molecule type" value="Genomic_DNA"/>
</dbReference>
<dbReference type="AlphaFoldDB" id="A0A495JTD9"/>
<evidence type="ECO:0000313" key="2">
    <source>
        <dbReference type="EMBL" id="RKR92260.1"/>
    </source>
</evidence>
<keyword evidence="1" id="KW-0812">Transmembrane</keyword>
<reference evidence="2 3" key="1">
    <citation type="submission" date="2018-10" db="EMBL/GenBank/DDBJ databases">
        <title>Sequencing the genomes of 1000 actinobacteria strains.</title>
        <authorList>
            <person name="Klenk H.-P."/>
        </authorList>
    </citation>
    <scope>NUCLEOTIDE SEQUENCE [LARGE SCALE GENOMIC DNA]</scope>
    <source>
        <strain evidence="2 3">DSM 45175</strain>
    </source>
</reference>
<keyword evidence="1" id="KW-1133">Transmembrane helix</keyword>
<dbReference type="Proteomes" id="UP000277671">
    <property type="component" value="Unassembled WGS sequence"/>
</dbReference>
<organism evidence="2 3">
    <name type="scientific">Micromonospora pisi</name>
    <dbReference type="NCBI Taxonomy" id="589240"/>
    <lineage>
        <taxon>Bacteria</taxon>
        <taxon>Bacillati</taxon>
        <taxon>Actinomycetota</taxon>
        <taxon>Actinomycetes</taxon>
        <taxon>Micromonosporales</taxon>
        <taxon>Micromonosporaceae</taxon>
        <taxon>Micromonospora</taxon>
    </lineage>
</organism>
<accession>A0A495JTD9</accession>
<gene>
    <name evidence="2" type="ORF">BDK92_6698</name>
</gene>
<protein>
    <submittedName>
        <fullName evidence="2">Uncharacterized protein</fullName>
    </submittedName>
</protein>
<proteinExistence type="predicted"/>
<comment type="caution">
    <text evidence="2">The sequence shown here is derived from an EMBL/GenBank/DDBJ whole genome shotgun (WGS) entry which is preliminary data.</text>
</comment>
<evidence type="ECO:0000313" key="3">
    <source>
        <dbReference type="Proteomes" id="UP000277671"/>
    </source>
</evidence>